<keyword evidence="3" id="KW-1185">Reference proteome</keyword>
<gene>
    <name evidence="1" type="ORF">EVAR_44635_1</name>
    <name evidence="2" type="ORF">EVAR_44641_1</name>
</gene>
<organism evidence="2 3">
    <name type="scientific">Eumeta variegata</name>
    <name type="common">Bagworm moth</name>
    <name type="synonym">Eumeta japonica</name>
    <dbReference type="NCBI Taxonomy" id="151549"/>
    <lineage>
        <taxon>Eukaryota</taxon>
        <taxon>Metazoa</taxon>
        <taxon>Ecdysozoa</taxon>
        <taxon>Arthropoda</taxon>
        <taxon>Hexapoda</taxon>
        <taxon>Insecta</taxon>
        <taxon>Pterygota</taxon>
        <taxon>Neoptera</taxon>
        <taxon>Endopterygota</taxon>
        <taxon>Lepidoptera</taxon>
        <taxon>Glossata</taxon>
        <taxon>Ditrysia</taxon>
        <taxon>Tineoidea</taxon>
        <taxon>Psychidae</taxon>
        <taxon>Oiketicinae</taxon>
        <taxon>Eumeta</taxon>
    </lineage>
</organism>
<evidence type="ECO:0000313" key="2">
    <source>
        <dbReference type="EMBL" id="GBP89764.1"/>
    </source>
</evidence>
<evidence type="ECO:0000313" key="1">
    <source>
        <dbReference type="EMBL" id="GBP89758.1"/>
    </source>
</evidence>
<dbReference type="AlphaFoldDB" id="A0A4C1ZRK7"/>
<accession>A0A4C1ZRK7</accession>
<dbReference type="EMBL" id="BGZK01002027">
    <property type="protein sequence ID" value="GBP89764.1"/>
    <property type="molecule type" value="Genomic_DNA"/>
</dbReference>
<evidence type="ECO:0000313" key="3">
    <source>
        <dbReference type="Proteomes" id="UP000299102"/>
    </source>
</evidence>
<protein>
    <submittedName>
        <fullName evidence="2">Uncharacterized protein</fullName>
    </submittedName>
</protein>
<reference evidence="2 3" key="1">
    <citation type="journal article" date="2019" name="Commun. Biol.">
        <title>The bagworm genome reveals a unique fibroin gene that provides high tensile strength.</title>
        <authorList>
            <person name="Kono N."/>
            <person name="Nakamura H."/>
            <person name="Ohtoshi R."/>
            <person name="Tomita M."/>
            <person name="Numata K."/>
            <person name="Arakawa K."/>
        </authorList>
    </citation>
    <scope>NUCLEOTIDE SEQUENCE [LARGE SCALE GENOMIC DNA]</scope>
</reference>
<comment type="caution">
    <text evidence="2">The sequence shown here is derived from an EMBL/GenBank/DDBJ whole genome shotgun (WGS) entry which is preliminary data.</text>
</comment>
<name>A0A4C1ZRK7_EUMVA</name>
<sequence length="116" mass="12843">MSTIQDMKDLSLHPKVELRSEPGIIIVFLVVMTPCKILHGVVVSTFLFQSLDCHCWIKTTVTYDTERPVSNNLVGDSGSFKLLVEQSEVRRVTSRTGRCGRAVFAFARLGGCRALG</sequence>
<proteinExistence type="predicted"/>
<dbReference type="EMBL" id="BGZK01002027">
    <property type="protein sequence ID" value="GBP89758.1"/>
    <property type="molecule type" value="Genomic_DNA"/>
</dbReference>
<dbReference type="Proteomes" id="UP000299102">
    <property type="component" value="Unassembled WGS sequence"/>
</dbReference>